<feature type="non-terminal residue" evidence="1">
    <location>
        <position position="57"/>
    </location>
</feature>
<reference evidence="1" key="1">
    <citation type="journal article" date="2019" name="Sci. Rep.">
        <title>Draft genome of Tanacetum cinerariifolium, the natural source of mosquito coil.</title>
        <authorList>
            <person name="Yamashiro T."/>
            <person name="Shiraishi A."/>
            <person name="Satake H."/>
            <person name="Nakayama K."/>
        </authorList>
    </citation>
    <scope>NUCLEOTIDE SEQUENCE</scope>
</reference>
<protein>
    <submittedName>
        <fullName evidence="1">Uncharacterized protein</fullName>
    </submittedName>
</protein>
<gene>
    <name evidence="1" type="ORF">Tci_829093</name>
</gene>
<proteinExistence type="predicted"/>
<dbReference type="EMBL" id="BKCJ010972319">
    <property type="protein sequence ID" value="GFC57123.1"/>
    <property type="molecule type" value="Genomic_DNA"/>
</dbReference>
<comment type="caution">
    <text evidence="1">The sequence shown here is derived from an EMBL/GenBank/DDBJ whole genome shotgun (WGS) entry which is preliminary data.</text>
</comment>
<organism evidence="1">
    <name type="scientific">Tanacetum cinerariifolium</name>
    <name type="common">Dalmatian daisy</name>
    <name type="synonym">Chrysanthemum cinerariifolium</name>
    <dbReference type="NCBI Taxonomy" id="118510"/>
    <lineage>
        <taxon>Eukaryota</taxon>
        <taxon>Viridiplantae</taxon>
        <taxon>Streptophyta</taxon>
        <taxon>Embryophyta</taxon>
        <taxon>Tracheophyta</taxon>
        <taxon>Spermatophyta</taxon>
        <taxon>Magnoliopsida</taxon>
        <taxon>eudicotyledons</taxon>
        <taxon>Gunneridae</taxon>
        <taxon>Pentapetalae</taxon>
        <taxon>asterids</taxon>
        <taxon>campanulids</taxon>
        <taxon>Asterales</taxon>
        <taxon>Asteraceae</taxon>
        <taxon>Asteroideae</taxon>
        <taxon>Anthemideae</taxon>
        <taxon>Anthemidinae</taxon>
        <taxon>Tanacetum</taxon>
    </lineage>
</organism>
<accession>A0A699PWU6</accession>
<evidence type="ECO:0000313" key="1">
    <source>
        <dbReference type="EMBL" id="GFC57123.1"/>
    </source>
</evidence>
<name>A0A699PWU6_TANCI</name>
<dbReference type="AlphaFoldDB" id="A0A699PWU6"/>
<sequence>MVPGVCWEVMEGRGGVVRSGGVVRNGGVGQKTGEEGLVKLAGKMVVNSGCSNRGEDK</sequence>